<dbReference type="Proteomes" id="UP000565579">
    <property type="component" value="Unassembled WGS sequence"/>
</dbReference>
<accession>A0A7X0P939</accession>
<feature type="compositionally biased region" description="Low complexity" evidence="1">
    <location>
        <begin position="135"/>
        <end position="159"/>
    </location>
</feature>
<name>A0A7X0P939_9ACTN</name>
<dbReference type="Pfam" id="PF24201">
    <property type="entry name" value="DUF7426"/>
    <property type="match status" value="1"/>
</dbReference>
<sequence length="172" mass="18529">MTQFQDLDEFFDDTLPLPVGGKWYRIPAPDAEVGLLCQRLMHASMAAEQGETVDDPKLNELAEVVLSDDEERDLYQRILGPVWHELRTDGVSWPKVQHVGATALVWVAAGKEAAAKIWASGGVGEAPAPNRATRRATAAAATSTRSRGSATTTTRTTASRSRKAAPSRGKTS</sequence>
<feature type="domain" description="DUF7426" evidence="2">
    <location>
        <begin position="5"/>
        <end position="146"/>
    </location>
</feature>
<dbReference type="EMBL" id="JACHMI010000002">
    <property type="protein sequence ID" value="MBB6557301.1"/>
    <property type="molecule type" value="Genomic_DNA"/>
</dbReference>
<feature type="region of interest" description="Disordered" evidence="1">
    <location>
        <begin position="122"/>
        <end position="172"/>
    </location>
</feature>
<keyword evidence="4" id="KW-1185">Reference proteome</keyword>
<comment type="caution">
    <text evidence="3">The sequence shown here is derived from an EMBL/GenBank/DDBJ whole genome shotgun (WGS) entry which is preliminary data.</text>
</comment>
<protein>
    <recommendedName>
        <fullName evidence="2">DUF7426 domain-containing protein</fullName>
    </recommendedName>
</protein>
<evidence type="ECO:0000313" key="3">
    <source>
        <dbReference type="EMBL" id="MBB6557301.1"/>
    </source>
</evidence>
<proteinExistence type="predicted"/>
<evidence type="ECO:0000259" key="2">
    <source>
        <dbReference type="Pfam" id="PF24201"/>
    </source>
</evidence>
<evidence type="ECO:0000256" key="1">
    <source>
        <dbReference type="SAM" id="MobiDB-lite"/>
    </source>
</evidence>
<feature type="compositionally biased region" description="Basic residues" evidence="1">
    <location>
        <begin position="160"/>
        <end position="172"/>
    </location>
</feature>
<gene>
    <name evidence="3" type="ORF">HD593_012191</name>
</gene>
<reference evidence="3 4" key="1">
    <citation type="submission" date="2020-08" db="EMBL/GenBank/DDBJ databases">
        <title>Sequencing the genomes of 1000 actinobacteria strains.</title>
        <authorList>
            <person name="Klenk H.-P."/>
        </authorList>
    </citation>
    <scope>NUCLEOTIDE SEQUENCE [LARGE SCALE GENOMIC DNA]</scope>
    <source>
        <strain evidence="3 4">DSM 43768</strain>
    </source>
</reference>
<dbReference type="AlphaFoldDB" id="A0A7X0P939"/>
<dbReference type="RefSeq" id="WP_185112883.1">
    <property type="nucleotide sequence ID" value="NZ_BAAAXY010000269.1"/>
</dbReference>
<dbReference type="InterPro" id="IPR055849">
    <property type="entry name" value="DUF7426"/>
</dbReference>
<organism evidence="3 4">
    <name type="scientific">Nonomuraea rubra</name>
    <dbReference type="NCBI Taxonomy" id="46180"/>
    <lineage>
        <taxon>Bacteria</taxon>
        <taxon>Bacillati</taxon>
        <taxon>Actinomycetota</taxon>
        <taxon>Actinomycetes</taxon>
        <taxon>Streptosporangiales</taxon>
        <taxon>Streptosporangiaceae</taxon>
        <taxon>Nonomuraea</taxon>
    </lineage>
</organism>
<evidence type="ECO:0000313" key="4">
    <source>
        <dbReference type="Proteomes" id="UP000565579"/>
    </source>
</evidence>